<accession>A0A8H7SFC0</accession>
<sequence length="524" mass="60794">MYFEATGLNTPELSPSFYTAMEDPEDLNNQSILEDKENEKVTRLFEDDLSYYANADHVVFVIHGIGQQTEQYGMFHTHMQSLRDSMKEVLATKLPQEDIRIKMIPIEWHRHVHAQTDHWIDRVMPKTIPTVRLIQSDYLSDVMYYFTKERGQSIINHVTKQFNDSYHHFMEQQPNFNGKISILGYSLGGLITWDILSHQRQDLTTQEVEQFTKFDIHVPKLDFKVDYLFGMGCPLAGLLIARNQDPRYYHPDYNTVFENIYHPMDPLAFRLEPLLNPDFEAPAVSLKKVHVQQSTSFTSMFFSLFLRTSNTPSDKNQVTVATKEDQEGGGGILSSLFGYFYPTSISDDLEEEEEEEEIHQRRASEGDILRLKNPKTTTLSSQQQQQQRHRAQTMPSLAIHSSNKSKQENILLTPSFSTTPTSSCSTTAPQTPTAEDYESPLLSKKEYNNNLMMMNMDFEKVESPEKSLLPALPLGRRYDYELTPENFMGMISNEYILGLQAHFSYWKNKDMHWHIFCRMEGIEH</sequence>
<dbReference type="PANTHER" id="PTHR23509">
    <property type="entry name" value="PA-PL1 PHOSPHOLIPASE FAMILY"/>
    <property type="match status" value="1"/>
</dbReference>
<dbReference type="GO" id="GO:0005737">
    <property type="term" value="C:cytoplasm"/>
    <property type="evidence" value="ECO:0007669"/>
    <property type="project" value="TreeGrafter"/>
</dbReference>
<dbReference type="SUPFAM" id="SSF53474">
    <property type="entry name" value="alpha/beta-Hydrolases"/>
    <property type="match status" value="1"/>
</dbReference>
<name>A0A8H7SFC0_9FUNG</name>
<dbReference type="InterPro" id="IPR058055">
    <property type="entry name" value="PA-PLA1"/>
</dbReference>
<organism evidence="3 4">
    <name type="scientific">Circinella minor</name>
    <dbReference type="NCBI Taxonomy" id="1195481"/>
    <lineage>
        <taxon>Eukaryota</taxon>
        <taxon>Fungi</taxon>
        <taxon>Fungi incertae sedis</taxon>
        <taxon>Mucoromycota</taxon>
        <taxon>Mucoromycotina</taxon>
        <taxon>Mucoromycetes</taxon>
        <taxon>Mucorales</taxon>
        <taxon>Lichtheimiaceae</taxon>
        <taxon>Circinella</taxon>
    </lineage>
</organism>
<dbReference type="Proteomes" id="UP000646827">
    <property type="component" value="Unassembled WGS sequence"/>
</dbReference>
<dbReference type="GO" id="GO:0046872">
    <property type="term" value="F:metal ion binding"/>
    <property type="evidence" value="ECO:0007669"/>
    <property type="project" value="InterPro"/>
</dbReference>
<comment type="caution">
    <text evidence="3">The sequence shown here is derived from an EMBL/GenBank/DDBJ whole genome shotgun (WGS) entry which is preliminary data.</text>
</comment>
<dbReference type="OrthoDB" id="431378at2759"/>
<evidence type="ECO:0000256" key="1">
    <source>
        <dbReference type="SAM" id="MobiDB-lite"/>
    </source>
</evidence>
<feature type="domain" description="DDHD" evidence="2">
    <location>
        <begin position="221"/>
        <end position="521"/>
    </location>
</feature>
<keyword evidence="4" id="KW-1185">Reference proteome</keyword>
<dbReference type="Pfam" id="PF02862">
    <property type="entry name" value="DDHD"/>
    <property type="match status" value="1"/>
</dbReference>
<feature type="compositionally biased region" description="Low complexity" evidence="1">
    <location>
        <begin position="413"/>
        <end position="433"/>
    </location>
</feature>
<evidence type="ECO:0000313" key="3">
    <source>
        <dbReference type="EMBL" id="KAG2227206.1"/>
    </source>
</evidence>
<feature type="compositionally biased region" description="Acidic residues" evidence="1">
    <location>
        <begin position="347"/>
        <end position="357"/>
    </location>
</feature>
<dbReference type="PANTHER" id="PTHR23509:SF10">
    <property type="entry name" value="LD21067P"/>
    <property type="match status" value="1"/>
</dbReference>
<dbReference type="EMBL" id="JAEPRB010000009">
    <property type="protein sequence ID" value="KAG2227206.1"/>
    <property type="molecule type" value="Genomic_DNA"/>
</dbReference>
<dbReference type="GO" id="GO:0004620">
    <property type="term" value="F:phospholipase activity"/>
    <property type="evidence" value="ECO:0007669"/>
    <property type="project" value="TreeGrafter"/>
</dbReference>
<evidence type="ECO:0000259" key="2">
    <source>
        <dbReference type="PROSITE" id="PS51043"/>
    </source>
</evidence>
<dbReference type="AlphaFoldDB" id="A0A8H7SFC0"/>
<gene>
    <name evidence="3" type="ORF">INT45_008450</name>
</gene>
<feature type="compositionally biased region" description="Basic and acidic residues" evidence="1">
    <location>
        <begin position="358"/>
        <end position="370"/>
    </location>
</feature>
<dbReference type="InterPro" id="IPR029058">
    <property type="entry name" value="AB_hydrolase_fold"/>
</dbReference>
<dbReference type="InterPro" id="IPR004177">
    <property type="entry name" value="DDHD_dom"/>
</dbReference>
<evidence type="ECO:0000313" key="4">
    <source>
        <dbReference type="Proteomes" id="UP000646827"/>
    </source>
</evidence>
<feature type="compositionally biased region" description="Polar residues" evidence="1">
    <location>
        <begin position="393"/>
        <end position="412"/>
    </location>
</feature>
<reference evidence="3 4" key="1">
    <citation type="submission" date="2020-12" db="EMBL/GenBank/DDBJ databases">
        <title>Metabolic potential, ecology and presence of endohyphal bacteria is reflected in genomic diversity of Mucoromycotina.</title>
        <authorList>
            <person name="Muszewska A."/>
            <person name="Okrasinska A."/>
            <person name="Steczkiewicz K."/>
            <person name="Drgas O."/>
            <person name="Orlowska M."/>
            <person name="Perlinska-Lenart U."/>
            <person name="Aleksandrzak-Piekarczyk T."/>
            <person name="Szatraj K."/>
            <person name="Zielenkiewicz U."/>
            <person name="Pilsyk S."/>
            <person name="Malc E."/>
            <person name="Mieczkowski P."/>
            <person name="Kruszewska J.S."/>
            <person name="Biernat P."/>
            <person name="Pawlowska J."/>
        </authorList>
    </citation>
    <scope>NUCLEOTIDE SEQUENCE [LARGE SCALE GENOMIC DNA]</scope>
    <source>
        <strain evidence="3 4">CBS 142.35</strain>
    </source>
</reference>
<dbReference type="SMART" id="SM01127">
    <property type="entry name" value="DDHD"/>
    <property type="match status" value="1"/>
</dbReference>
<protein>
    <recommendedName>
        <fullName evidence="2">DDHD domain-containing protein</fullName>
    </recommendedName>
</protein>
<feature type="region of interest" description="Disordered" evidence="1">
    <location>
        <begin position="347"/>
        <end position="437"/>
    </location>
</feature>
<proteinExistence type="predicted"/>
<dbReference type="PROSITE" id="PS51043">
    <property type="entry name" value="DDHD"/>
    <property type="match status" value="1"/>
</dbReference>